<dbReference type="InterPro" id="IPR036565">
    <property type="entry name" value="Mur-like_cat_sf"/>
</dbReference>
<protein>
    <recommendedName>
        <fullName evidence="10">UDP-MurNAc-pentapeptide synthetase</fullName>
    </recommendedName>
</protein>
<accession>A0A0F9NE79</accession>
<gene>
    <name evidence="14" type="ORF">LCGC14_1272870</name>
</gene>
<evidence type="ECO:0000256" key="7">
    <source>
        <dbReference type="ARBA" id="ARBA00022984"/>
    </source>
</evidence>
<dbReference type="GO" id="GO:0008360">
    <property type="term" value="P:regulation of cell shape"/>
    <property type="evidence" value="ECO:0007669"/>
    <property type="project" value="UniProtKB-KW"/>
</dbReference>
<dbReference type="HAMAP" id="MF_02019">
    <property type="entry name" value="MurF"/>
    <property type="match status" value="1"/>
</dbReference>
<dbReference type="Gene3D" id="3.40.1390.10">
    <property type="entry name" value="MurE/MurF, N-terminal domain"/>
    <property type="match status" value="1"/>
</dbReference>
<evidence type="ECO:0000313" key="14">
    <source>
        <dbReference type="EMBL" id="KKM87050.1"/>
    </source>
</evidence>
<evidence type="ECO:0000256" key="9">
    <source>
        <dbReference type="ARBA" id="ARBA00023316"/>
    </source>
</evidence>
<dbReference type="InterPro" id="IPR005863">
    <property type="entry name" value="UDP-N-AcMur_synth"/>
</dbReference>
<dbReference type="PANTHER" id="PTHR43024:SF1">
    <property type="entry name" value="UDP-N-ACETYLMURAMOYL-TRIPEPTIDE--D-ALANYL-D-ALANINE LIGASE"/>
    <property type="match status" value="1"/>
</dbReference>
<dbReference type="Pfam" id="PF08245">
    <property type="entry name" value="Mur_ligase_M"/>
    <property type="match status" value="1"/>
</dbReference>
<feature type="domain" description="Mur ligase N-terminal catalytic" evidence="11">
    <location>
        <begin position="28"/>
        <end position="93"/>
    </location>
</feature>
<evidence type="ECO:0000256" key="8">
    <source>
        <dbReference type="ARBA" id="ARBA00023306"/>
    </source>
</evidence>
<sequence length="452" mass="48410">MDSVVQGTAELLVAGRGPVDDAFKRAVIDSREVERGDLFFALHGEHHDGHDFVDEAIARGASGLVVDRPLDAPEGVAVFQVSDSLSALQRLAAYWRRRHEARVIGVTGSVGKTTCKELIAAVLAARWPVLKSAANLNTEIGLPLTLLQLTPHHRRAVLEMAMYGRGEISLLCRIARPQIGVVTNVGPVHMERLGSMGAIASAKAELVEALPEDPDGIVILNGDDSRVAAMASRTRARVLLYGQSQQCHVRGSDLKGRGLDGISFRLTYGDTQVEVETPLPGRHHIYPALAAAAVGLSEGMTLTEIADALRQARPELRLRVLHTPNGATVLDDSYNASPQSMLAVLDLLAELPARRIALLGEMRELGAAAEEGHRQVGERAAACTDLLLVVGEPARPLYEAALKAGAAEARFFNSPSDAIPVLRDELRPEDHLLVKASRAVALETVVEALVAP</sequence>
<keyword evidence="5" id="KW-0067">ATP-binding</keyword>
<keyword evidence="4" id="KW-0547">Nucleotide-binding</keyword>
<dbReference type="GO" id="GO:0051301">
    <property type="term" value="P:cell division"/>
    <property type="evidence" value="ECO:0007669"/>
    <property type="project" value="UniProtKB-KW"/>
</dbReference>
<keyword evidence="1" id="KW-0963">Cytoplasm</keyword>
<dbReference type="InterPro" id="IPR036615">
    <property type="entry name" value="Mur_ligase_C_dom_sf"/>
</dbReference>
<dbReference type="SUPFAM" id="SSF53623">
    <property type="entry name" value="MurD-like peptide ligases, catalytic domain"/>
    <property type="match status" value="1"/>
</dbReference>
<evidence type="ECO:0000256" key="10">
    <source>
        <dbReference type="ARBA" id="ARBA00031461"/>
    </source>
</evidence>
<dbReference type="InterPro" id="IPR035911">
    <property type="entry name" value="MurE/MurF_N"/>
</dbReference>
<dbReference type="GO" id="GO:0071555">
    <property type="term" value="P:cell wall organization"/>
    <property type="evidence" value="ECO:0007669"/>
    <property type="project" value="UniProtKB-KW"/>
</dbReference>
<dbReference type="AlphaFoldDB" id="A0A0F9NE79"/>
<dbReference type="InterPro" id="IPR051046">
    <property type="entry name" value="MurCDEF_CellWall_CoF430Synth"/>
</dbReference>
<dbReference type="NCBIfam" id="TIGR01143">
    <property type="entry name" value="murF"/>
    <property type="match status" value="1"/>
</dbReference>
<evidence type="ECO:0000256" key="1">
    <source>
        <dbReference type="ARBA" id="ARBA00022490"/>
    </source>
</evidence>
<evidence type="ECO:0000256" key="4">
    <source>
        <dbReference type="ARBA" id="ARBA00022741"/>
    </source>
</evidence>
<dbReference type="PANTHER" id="PTHR43024">
    <property type="entry name" value="UDP-N-ACETYLMURAMOYL-TRIPEPTIDE--D-ALANYL-D-ALANINE LIGASE"/>
    <property type="match status" value="1"/>
</dbReference>
<dbReference type="Pfam" id="PF02875">
    <property type="entry name" value="Mur_ligase_C"/>
    <property type="match status" value="1"/>
</dbReference>
<organism evidence="14">
    <name type="scientific">marine sediment metagenome</name>
    <dbReference type="NCBI Taxonomy" id="412755"/>
    <lineage>
        <taxon>unclassified sequences</taxon>
        <taxon>metagenomes</taxon>
        <taxon>ecological metagenomes</taxon>
    </lineage>
</organism>
<evidence type="ECO:0000259" key="11">
    <source>
        <dbReference type="Pfam" id="PF01225"/>
    </source>
</evidence>
<keyword evidence="9" id="KW-0961">Cell wall biogenesis/degradation</keyword>
<dbReference type="InterPro" id="IPR000713">
    <property type="entry name" value="Mur_ligase_N"/>
</dbReference>
<keyword evidence="3" id="KW-0132">Cell division</keyword>
<keyword evidence="7" id="KW-0573">Peptidoglycan synthesis</keyword>
<reference evidence="14" key="1">
    <citation type="journal article" date="2015" name="Nature">
        <title>Complex archaea that bridge the gap between prokaryotes and eukaryotes.</title>
        <authorList>
            <person name="Spang A."/>
            <person name="Saw J.H."/>
            <person name="Jorgensen S.L."/>
            <person name="Zaremba-Niedzwiedzka K."/>
            <person name="Martijn J."/>
            <person name="Lind A.E."/>
            <person name="van Eijk R."/>
            <person name="Schleper C."/>
            <person name="Guy L."/>
            <person name="Ettema T.J."/>
        </authorList>
    </citation>
    <scope>NUCLEOTIDE SEQUENCE</scope>
</reference>
<dbReference type="SUPFAM" id="SSF53244">
    <property type="entry name" value="MurD-like peptide ligases, peptide-binding domain"/>
    <property type="match status" value="1"/>
</dbReference>
<dbReference type="EMBL" id="LAZR01007160">
    <property type="protein sequence ID" value="KKM87050.1"/>
    <property type="molecule type" value="Genomic_DNA"/>
</dbReference>
<dbReference type="GO" id="GO:0005524">
    <property type="term" value="F:ATP binding"/>
    <property type="evidence" value="ECO:0007669"/>
    <property type="project" value="UniProtKB-KW"/>
</dbReference>
<dbReference type="InterPro" id="IPR013221">
    <property type="entry name" value="Mur_ligase_cen"/>
</dbReference>
<proteinExistence type="inferred from homology"/>
<dbReference type="Gene3D" id="3.40.1190.10">
    <property type="entry name" value="Mur-like, catalytic domain"/>
    <property type="match status" value="1"/>
</dbReference>
<evidence type="ECO:0000256" key="6">
    <source>
        <dbReference type="ARBA" id="ARBA00022960"/>
    </source>
</evidence>
<keyword evidence="2" id="KW-0436">Ligase</keyword>
<evidence type="ECO:0000259" key="12">
    <source>
        <dbReference type="Pfam" id="PF02875"/>
    </source>
</evidence>
<evidence type="ECO:0000259" key="13">
    <source>
        <dbReference type="Pfam" id="PF08245"/>
    </source>
</evidence>
<dbReference type="SUPFAM" id="SSF63418">
    <property type="entry name" value="MurE/MurF N-terminal domain"/>
    <property type="match status" value="1"/>
</dbReference>
<dbReference type="Pfam" id="PF01225">
    <property type="entry name" value="Mur_ligase"/>
    <property type="match status" value="1"/>
</dbReference>
<keyword evidence="6" id="KW-0133">Cell shape</keyword>
<dbReference type="GO" id="GO:0047480">
    <property type="term" value="F:UDP-N-acetylmuramoyl-tripeptide-D-alanyl-D-alanine ligase activity"/>
    <property type="evidence" value="ECO:0007669"/>
    <property type="project" value="InterPro"/>
</dbReference>
<feature type="domain" description="Mur ligase central" evidence="13">
    <location>
        <begin position="106"/>
        <end position="294"/>
    </location>
</feature>
<dbReference type="Gene3D" id="3.90.190.20">
    <property type="entry name" value="Mur ligase, C-terminal domain"/>
    <property type="match status" value="1"/>
</dbReference>
<evidence type="ECO:0000256" key="3">
    <source>
        <dbReference type="ARBA" id="ARBA00022618"/>
    </source>
</evidence>
<dbReference type="GO" id="GO:0009252">
    <property type="term" value="P:peptidoglycan biosynthetic process"/>
    <property type="evidence" value="ECO:0007669"/>
    <property type="project" value="UniProtKB-KW"/>
</dbReference>
<name>A0A0F9NE79_9ZZZZ</name>
<evidence type="ECO:0000256" key="2">
    <source>
        <dbReference type="ARBA" id="ARBA00022598"/>
    </source>
</evidence>
<evidence type="ECO:0000256" key="5">
    <source>
        <dbReference type="ARBA" id="ARBA00022840"/>
    </source>
</evidence>
<keyword evidence="8" id="KW-0131">Cell cycle</keyword>
<dbReference type="InterPro" id="IPR004101">
    <property type="entry name" value="Mur_ligase_C"/>
</dbReference>
<comment type="caution">
    <text evidence="14">The sequence shown here is derived from an EMBL/GenBank/DDBJ whole genome shotgun (WGS) entry which is preliminary data.</text>
</comment>
<feature type="domain" description="Mur ligase C-terminal" evidence="12">
    <location>
        <begin position="317"/>
        <end position="438"/>
    </location>
</feature>